<gene>
    <name evidence="6" type="ORF">SDC9_201355</name>
</gene>
<evidence type="ECO:0000256" key="3">
    <source>
        <dbReference type="ARBA" id="ARBA00023136"/>
    </source>
</evidence>
<evidence type="ECO:0000256" key="2">
    <source>
        <dbReference type="ARBA" id="ARBA00022729"/>
    </source>
</evidence>
<evidence type="ECO:0000313" key="6">
    <source>
        <dbReference type="EMBL" id="MPN53689.1"/>
    </source>
</evidence>
<dbReference type="AlphaFoldDB" id="A0A645ITG2"/>
<comment type="caution">
    <text evidence="6">The sequence shown here is derived from an EMBL/GenBank/DDBJ whole genome shotgun (WGS) entry which is preliminary data.</text>
</comment>
<protein>
    <recommendedName>
        <fullName evidence="5">RagB/SusD domain-containing protein</fullName>
    </recommendedName>
</protein>
<accession>A0A645ITG2</accession>
<reference evidence="6" key="1">
    <citation type="submission" date="2019-08" db="EMBL/GenBank/DDBJ databases">
        <authorList>
            <person name="Kucharzyk K."/>
            <person name="Murdoch R.W."/>
            <person name="Higgins S."/>
            <person name="Loffler F."/>
        </authorList>
    </citation>
    <scope>NUCLEOTIDE SEQUENCE</scope>
</reference>
<evidence type="ECO:0000259" key="5">
    <source>
        <dbReference type="Pfam" id="PF07980"/>
    </source>
</evidence>
<feature type="domain" description="RagB/SusD" evidence="5">
    <location>
        <begin position="9"/>
        <end position="100"/>
    </location>
</feature>
<dbReference type="SUPFAM" id="SSF48452">
    <property type="entry name" value="TPR-like"/>
    <property type="match status" value="1"/>
</dbReference>
<dbReference type="InterPro" id="IPR011990">
    <property type="entry name" value="TPR-like_helical_dom_sf"/>
</dbReference>
<evidence type="ECO:0000256" key="1">
    <source>
        <dbReference type="ARBA" id="ARBA00004442"/>
    </source>
</evidence>
<organism evidence="6">
    <name type="scientific">bioreactor metagenome</name>
    <dbReference type="NCBI Taxonomy" id="1076179"/>
    <lineage>
        <taxon>unclassified sequences</taxon>
        <taxon>metagenomes</taxon>
        <taxon>ecological metagenomes</taxon>
    </lineage>
</organism>
<dbReference type="Pfam" id="PF07980">
    <property type="entry name" value="SusD_RagB"/>
    <property type="match status" value="1"/>
</dbReference>
<keyword evidence="2" id="KW-0732">Signal</keyword>
<sequence>MPSVEDDVTKEELRELIRLERRIELAFEEHRFWDVRRWKIGTSLKKSVDGMQIIKNPDDSYSYNRQVAIEPRVFERKHYFYPIPQSERNRNANLLQNPEW</sequence>
<evidence type="ECO:0000256" key="4">
    <source>
        <dbReference type="ARBA" id="ARBA00023237"/>
    </source>
</evidence>
<dbReference type="Gene3D" id="1.25.40.390">
    <property type="match status" value="1"/>
</dbReference>
<keyword evidence="3" id="KW-0472">Membrane</keyword>
<comment type="subcellular location">
    <subcellularLocation>
        <location evidence="1">Cell outer membrane</location>
    </subcellularLocation>
</comment>
<proteinExistence type="predicted"/>
<dbReference type="EMBL" id="VSSQ01121081">
    <property type="protein sequence ID" value="MPN53689.1"/>
    <property type="molecule type" value="Genomic_DNA"/>
</dbReference>
<name>A0A645ITG2_9ZZZZ</name>
<keyword evidence="4" id="KW-0998">Cell outer membrane</keyword>
<dbReference type="InterPro" id="IPR012944">
    <property type="entry name" value="SusD_RagB_dom"/>
</dbReference>
<dbReference type="GO" id="GO:0009279">
    <property type="term" value="C:cell outer membrane"/>
    <property type="evidence" value="ECO:0007669"/>
    <property type="project" value="UniProtKB-SubCell"/>
</dbReference>